<dbReference type="Proteomes" id="UP000319908">
    <property type="component" value="Unassembled WGS sequence"/>
</dbReference>
<keyword evidence="1" id="KW-1133">Transmembrane helix</keyword>
<keyword evidence="3" id="KW-1185">Reference proteome</keyword>
<dbReference type="EMBL" id="SJPU01000002">
    <property type="protein sequence ID" value="TWU16948.1"/>
    <property type="molecule type" value="Genomic_DNA"/>
</dbReference>
<protein>
    <submittedName>
        <fullName evidence="2">Uncharacterized protein</fullName>
    </submittedName>
</protein>
<evidence type="ECO:0000256" key="1">
    <source>
        <dbReference type="SAM" id="Phobius"/>
    </source>
</evidence>
<comment type="caution">
    <text evidence="2">The sequence shown here is derived from an EMBL/GenBank/DDBJ whole genome shotgun (WGS) entry which is preliminary data.</text>
</comment>
<reference evidence="2 3" key="1">
    <citation type="journal article" date="2020" name="Antonie Van Leeuwenhoek">
        <title>Rhodopirellula heiligendammensis sp. nov., Rhodopirellula pilleata sp. nov., and Rhodopirellula solitaria sp. nov. isolated from natural or artificial marine surfaces in Northern Germany and California, USA, and emended description of the genus Rhodopirellula.</title>
        <authorList>
            <person name="Kallscheuer N."/>
            <person name="Wiegand S."/>
            <person name="Jogler M."/>
            <person name="Boedeker C."/>
            <person name="Peeters S.H."/>
            <person name="Rast P."/>
            <person name="Heuer A."/>
            <person name="Jetten M.S.M."/>
            <person name="Rohde M."/>
            <person name="Jogler C."/>
        </authorList>
    </citation>
    <scope>NUCLEOTIDE SEQUENCE [LARGE SCALE GENOMIC DNA]</scope>
    <source>
        <strain evidence="2 3">Poly21</strain>
    </source>
</reference>
<evidence type="ECO:0000313" key="3">
    <source>
        <dbReference type="Proteomes" id="UP000319908"/>
    </source>
</evidence>
<keyword evidence="1" id="KW-0812">Transmembrane</keyword>
<dbReference type="AlphaFoldDB" id="A0A5C6BYH9"/>
<evidence type="ECO:0000313" key="2">
    <source>
        <dbReference type="EMBL" id="TWU16948.1"/>
    </source>
</evidence>
<keyword evidence="1" id="KW-0472">Membrane</keyword>
<proteinExistence type="predicted"/>
<accession>A0A5C6BYH9</accession>
<name>A0A5C6BYH9_9BACT</name>
<organism evidence="2 3">
    <name type="scientific">Allorhodopirellula heiligendammensis</name>
    <dbReference type="NCBI Taxonomy" id="2714739"/>
    <lineage>
        <taxon>Bacteria</taxon>
        <taxon>Pseudomonadati</taxon>
        <taxon>Planctomycetota</taxon>
        <taxon>Planctomycetia</taxon>
        <taxon>Pirellulales</taxon>
        <taxon>Pirellulaceae</taxon>
        <taxon>Allorhodopirellula</taxon>
    </lineage>
</organism>
<gene>
    <name evidence="2" type="ORF">Poly21_41570</name>
</gene>
<sequence length="168" mass="18718">MEGVLGMLRFGNHDSPVPLETLGDLLLDQTGWNYGDSEGAKQLAARAYLVASYQCDEPARSKYREKAISALSMQVGHDIDQVEAELRGELADAAALQEQVAADEVAWIAQGVDVDEAFAKKYRKLFEVPIRLGNRIHGGVHWLLWAMLILLAIVILCVYQDRRRAKPQ</sequence>
<feature type="transmembrane region" description="Helical" evidence="1">
    <location>
        <begin position="139"/>
        <end position="159"/>
    </location>
</feature>